<dbReference type="Pfam" id="PF10502">
    <property type="entry name" value="Peptidase_S26"/>
    <property type="match status" value="1"/>
</dbReference>
<dbReference type="CDD" id="cd06530">
    <property type="entry name" value="S26_SPase_I"/>
    <property type="match status" value="1"/>
</dbReference>
<evidence type="ECO:0000256" key="1">
    <source>
        <dbReference type="ARBA" id="ARBA00000677"/>
    </source>
</evidence>
<dbReference type="PRINTS" id="PR00727">
    <property type="entry name" value="LEADERPTASE"/>
</dbReference>
<protein>
    <recommendedName>
        <fullName evidence="3 6">Signal peptidase I</fullName>
        <ecNumber evidence="3 6">3.4.21.89</ecNumber>
    </recommendedName>
</protein>
<dbReference type="GO" id="GO:0016020">
    <property type="term" value="C:membrane"/>
    <property type="evidence" value="ECO:0007669"/>
    <property type="project" value="UniProtKB-SubCell"/>
</dbReference>
<keyword evidence="6" id="KW-0645">Protease</keyword>
<dbReference type="InterPro" id="IPR019757">
    <property type="entry name" value="Pept_S26A_signal_pept_1_Lys-AS"/>
</dbReference>
<dbReference type="GO" id="GO:0004252">
    <property type="term" value="F:serine-type endopeptidase activity"/>
    <property type="evidence" value="ECO:0007669"/>
    <property type="project" value="InterPro"/>
</dbReference>
<dbReference type="PANTHER" id="PTHR43390">
    <property type="entry name" value="SIGNAL PEPTIDASE I"/>
    <property type="match status" value="1"/>
</dbReference>
<evidence type="ECO:0000256" key="3">
    <source>
        <dbReference type="ARBA" id="ARBA00013208"/>
    </source>
</evidence>
<dbReference type="SUPFAM" id="SSF51306">
    <property type="entry name" value="LexA/Signal peptidase"/>
    <property type="match status" value="1"/>
</dbReference>
<feature type="active site" evidence="5">
    <location>
        <position position="107"/>
    </location>
</feature>
<dbReference type="EMBL" id="MEZT01000021">
    <property type="protein sequence ID" value="OGD56407.1"/>
    <property type="molecule type" value="Genomic_DNA"/>
</dbReference>
<evidence type="ECO:0000313" key="8">
    <source>
        <dbReference type="EMBL" id="OGD56407.1"/>
    </source>
</evidence>
<dbReference type="InterPro" id="IPR019758">
    <property type="entry name" value="Pept_S26A_signal_pept_1_CS"/>
</dbReference>
<evidence type="ECO:0000256" key="6">
    <source>
        <dbReference type="RuleBase" id="RU362042"/>
    </source>
</evidence>
<feature type="transmembrane region" description="Helical" evidence="6">
    <location>
        <begin position="76"/>
        <end position="97"/>
    </location>
</feature>
<dbReference type="PROSITE" id="PS00760">
    <property type="entry name" value="SPASE_I_2"/>
    <property type="match status" value="1"/>
</dbReference>
<feature type="domain" description="Peptidase S26" evidence="7">
    <location>
        <begin position="79"/>
        <end position="233"/>
    </location>
</feature>
<dbReference type="Proteomes" id="UP000178764">
    <property type="component" value="Unassembled WGS sequence"/>
</dbReference>
<dbReference type="InterPro" id="IPR036286">
    <property type="entry name" value="LexA/Signal_pep-like_sf"/>
</dbReference>
<dbReference type="InterPro" id="IPR000223">
    <property type="entry name" value="Pept_S26A_signal_pept_1"/>
</dbReference>
<accession>A0A1F5DML7</accession>
<keyword evidence="4 6" id="KW-0378">Hydrolase</keyword>
<proteinExistence type="inferred from homology"/>
<sequence length="274" mass="31041">MTERNEIKYLLVSIINAIYGVLLLLTLSSDTPGYFIVLTIGLVLTILGLAGFILWIRMVVLSAKDEVPDDTAIKNWFGLVKSFDIVLIIGLFFRALIIQPFVVDGVSMEPNFHNKEALLVDKITYRFREPQKGEVIIFQAPEKPREDYIKRIIATPGETVIVTRGKVFINGYLLEEPYLSNGAQTQTSESVFRKTLKPNEYFVMGDNRSNSSDSREWGAVPKVNIVGRAVIAIYPFNQRGIIKVEPPIIDTNTLLKNYTSFLEPLFFKEKSLML</sequence>
<keyword evidence="6" id="KW-1133">Transmembrane helix</keyword>
<dbReference type="NCBIfam" id="TIGR02227">
    <property type="entry name" value="sigpep_I_bact"/>
    <property type="match status" value="1"/>
</dbReference>
<feature type="transmembrane region" description="Helical" evidence="6">
    <location>
        <begin position="33"/>
        <end position="56"/>
    </location>
</feature>
<gene>
    <name evidence="8" type="ORF">A2V71_04735</name>
</gene>
<dbReference type="EC" id="3.4.21.89" evidence="3 6"/>
<feature type="transmembrane region" description="Helical" evidence="6">
    <location>
        <begin position="7"/>
        <end position="27"/>
    </location>
</feature>
<dbReference type="GO" id="GO:0006465">
    <property type="term" value="P:signal peptide processing"/>
    <property type="evidence" value="ECO:0007669"/>
    <property type="project" value="InterPro"/>
</dbReference>
<evidence type="ECO:0000259" key="7">
    <source>
        <dbReference type="Pfam" id="PF10502"/>
    </source>
</evidence>
<comment type="subcellular location">
    <subcellularLocation>
        <location evidence="6">Membrane</location>
        <topology evidence="6">Single-pass type II membrane protein</topology>
    </subcellularLocation>
</comment>
<keyword evidence="6" id="KW-0812">Transmembrane</keyword>
<name>A0A1F5DML7_9BACT</name>
<keyword evidence="6" id="KW-0472">Membrane</keyword>
<dbReference type="PANTHER" id="PTHR43390:SF1">
    <property type="entry name" value="CHLOROPLAST PROCESSING PEPTIDASE"/>
    <property type="match status" value="1"/>
</dbReference>
<evidence type="ECO:0000256" key="5">
    <source>
        <dbReference type="PIRSR" id="PIRSR600223-1"/>
    </source>
</evidence>
<evidence type="ECO:0000256" key="4">
    <source>
        <dbReference type="ARBA" id="ARBA00022801"/>
    </source>
</evidence>
<dbReference type="GO" id="GO:0009003">
    <property type="term" value="F:signal peptidase activity"/>
    <property type="evidence" value="ECO:0007669"/>
    <property type="project" value="UniProtKB-EC"/>
</dbReference>
<comment type="caution">
    <text evidence="8">The sequence shown here is derived from an EMBL/GenBank/DDBJ whole genome shotgun (WGS) entry which is preliminary data.</text>
</comment>
<dbReference type="AlphaFoldDB" id="A0A1F5DML7"/>
<dbReference type="PROSITE" id="PS00761">
    <property type="entry name" value="SPASE_I_3"/>
    <property type="match status" value="1"/>
</dbReference>
<evidence type="ECO:0000256" key="2">
    <source>
        <dbReference type="ARBA" id="ARBA00009370"/>
    </source>
</evidence>
<dbReference type="InterPro" id="IPR019533">
    <property type="entry name" value="Peptidase_S26"/>
</dbReference>
<comment type="caution">
    <text evidence="6">Lacks conserved residue(s) required for the propagation of feature annotation.</text>
</comment>
<reference evidence="8 9" key="1">
    <citation type="journal article" date="2016" name="Nat. Commun.">
        <title>Thousands of microbial genomes shed light on interconnected biogeochemical processes in an aquifer system.</title>
        <authorList>
            <person name="Anantharaman K."/>
            <person name="Brown C.T."/>
            <person name="Hug L.A."/>
            <person name="Sharon I."/>
            <person name="Castelle C.J."/>
            <person name="Probst A.J."/>
            <person name="Thomas B.C."/>
            <person name="Singh A."/>
            <person name="Wilkins M.J."/>
            <person name="Karaoz U."/>
            <person name="Brodie E.L."/>
            <person name="Williams K.H."/>
            <person name="Hubbard S.S."/>
            <person name="Banfield J.F."/>
        </authorList>
    </citation>
    <scope>NUCLEOTIDE SEQUENCE [LARGE SCALE GENOMIC DNA]</scope>
</reference>
<comment type="similarity">
    <text evidence="2 6">Belongs to the peptidase S26 family.</text>
</comment>
<evidence type="ECO:0000313" key="9">
    <source>
        <dbReference type="Proteomes" id="UP000178764"/>
    </source>
</evidence>
<dbReference type="Gene3D" id="2.10.109.10">
    <property type="entry name" value="Umud Fragment, subunit A"/>
    <property type="match status" value="1"/>
</dbReference>
<comment type="catalytic activity">
    <reaction evidence="1 6">
        <text>Cleavage of hydrophobic, N-terminal signal or leader sequences from secreted and periplasmic proteins.</text>
        <dbReference type="EC" id="3.4.21.89"/>
    </reaction>
</comment>
<organism evidence="8 9">
    <name type="scientific">Candidatus Berkelbacteria bacterium RBG_13_40_8</name>
    <dbReference type="NCBI Taxonomy" id="1797467"/>
    <lineage>
        <taxon>Bacteria</taxon>
        <taxon>Candidatus Berkelbacteria</taxon>
    </lineage>
</organism>
<feature type="active site" evidence="5">
    <location>
        <position position="150"/>
    </location>
</feature>